<name>A0AAJ5ZBB9_9CHLR</name>
<dbReference type="SUPFAM" id="SSF53474">
    <property type="entry name" value="alpha/beta-Hydrolases"/>
    <property type="match status" value="1"/>
</dbReference>
<dbReference type="EMBL" id="CP046147">
    <property type="protein sequence ID" value="WFG38217.1"/>
    <property type="molecule type" value="Genomic_DNA"/>
</dbReference>
<feature type="domain" description="AB hydrolase-1" evidence="1">
    <location>
        <begin position="67"/>
        <end position="155"/>
    </location>
</feature>
<dbReference type="Pfam" id="PF00561">
    <property type="entry name" value="Abhydrolase_1"/>
    <property type="match status" value="1"/>
</dbReference>
<evidence type="ECO:0000313" key="5">
    <source>
        <dbReference type="Proteomes" id="UP001321249"/>
    </source>
</evidence>
<dbReference type="RefSeq" id="WP_342824524.1">
    <property type="nucleotide sequence ID" value="NZ_CP046146.1"/>
</dbReference>
<dbReference type="GO" id="GO:0016787">
    <property type="term" value="F:hydrolase activity"/>
    <property type="evidence" value="ECO:0007669"/>
    <property type="project" value="UniProtKB-KW"/>
</dbReference>
<keyword evidence="4" id="KW-1185">Reference proteome</keyword>
<proteinExistence type="predicted"/>
<evidence type="ECO:0000313" key="4">
    <source>
        <dbReference type="Proteomes" id="UP001219901"/>
    </source>
</evidence>
<evidence type="ECO:0000313" key="2">
    <source>
        <dbReference type="EMBL" id="MDG0866794.1"/>
    </source>
</evidence>
<dbReference type="InterPro" id="IPR029058">
    <property type="entry name" value="AB_hydrolase_fold"/>
</dbReference>
<dbReference type="PANTHER" id="PTHR12277:SF81">
    <property type="entry name" value="PROTEIN ABHD13"/>
    <property type="match status" value="1"/>
</dbReference>
<evidence type="ECO:0000313" key="3">
    <source>
        <dbReference type="EMBL" id="WFG38217.1"/>
    </source>
</evidence>
<protein>
    <submittedName>
        <fullName evidence="3">Alpha/beta fold hydrolase</fullName>
    </submittedName>
</protein>
<dbReference type="EMBL" id="WMBE01000002">
    <property type="protein sequence ID" value="MDG0866794.1"/>
    <property type="molecule type" value="Genomic_DNA"/>
</dbReference>
<accession>A0AAJ5ZBB9</accession>
<reference evidence="4" key="3">
    <citation type="submission" date="2023-06" db="EMBL/GenBank/DDBJ databases">
        <title>Pangenomics reveal diversification of enzyme families and niche specialization in globally abundant SAR202 bacteria.</title>
        <authorList>
            <person name="Saw J.H.W."/>
        </authorList>
    </citation>
    <scope>NUCLEOTIDE SEQUENCE [LARGE SCALE GENOMIC DNA]</scope>
    <source>
        <strain evidence="4">JH1073</strain>
    </source>
</reference>
<dbReference type="AlphaFoldDB" id="A0AAJ5ZBB9"/>
<dbReference type="Proteomes" id="UP001219901">
    <property type="component" value="Chromosome"/>
</dbReference>
<keyword evidence="3" id="KW-0378">Hydrolase</keyword>
<reference evidence="4 5" key="1">
    <citation type="submission" date="2019-11" db="EMBL/GenBank/DDBJ databases">
        <authorList>
            <person name="Cho J.-C."/>
        </authorList>
    </citation>
    <scope>NUCLEOTIDE SEQUENCE [LARGE SCALE GENOMIC DNA]</scope>
    <source>
        <strain evidence="3 4">JH1073</strain>
        <strain evidence="2 5">JH702</strain>
    </source>
</reference>
<dbReference type="InterPro" id="IPR000073">
    <property type="entry name" value="AB_hydrolase_1"/>
</dbReference>
<gene>
    <name evidence="2" type="ORF">GKO46_06860</name>
    <name evidence="3" type="ORF">GKO48_00865</name>
</gene>
<reference evidence="3" key="2">
    <citation type="journal article" date="2023" name="Nat. Commun.">
        <title>Cultivation of marine bacteria of the SAR202 clade.</title>
        <authorList>
            <person name="Lim Y."/>
            <person name="Seo J.H."/>
            <person name="Giovannoni S.J."/>
            <person name="Kang I."/>
            <person name="Cho J.C."/>
        </authorList>
    </citation>
    <scope>NUCLEOTIDE SEQUENCE</scope>
    <source>
        <strain evidence="3">JH1073</strain>
    </source>
</reference>
<evidence type="ECO:0000259" key="1">
    <source>
        <dbReference type="Pfam" id="PF00561"/>
    </source>
</evidence>
<organism evidence="3 4">
    <name type="scientific">Candidatus Lucifugimonas marina</name>
    <dbReference type="NCBI Taxonomy" id="3038979"/>
    <lineage>
        <taxon>Bacteria</taxon>
        <taxon>Bacillati</taxon>
        <taxon>Chloroflexota</taxon>
        <taxon>Dehalococcoidia</taxon>
        <taxon>SAR202 cluster</taxon>
        <taxon>Candidatus Lucifugimonadales</taxon>
        <taxon>Candidatus Lucifugimonadaceae</taxon>
        <taxon>Candidatus Lucifugimonas</taxon>
    </lineage>
</organism>
<sequence>MPRLISRPLNPFAWLERKALFTPERSFRGNPEHAGLDYTDIFPATSDGVKLHGWHMPAGSPSAHVWLILHGNGGNISVRLDQYKAIRDRYGASIVAIDYRGYGKSEGKPSEYGLYSDALAAYQLTQKLHPNSKIIVFGRSLGGAVASQLASVVTPPALILEASISSMKEIVRERAPWTHYSPARFMVRSKFETASHVSNSSVPKLIIHGDSDQTVSFQHSERIFAAASEPKQLEIIPSGDHDGLDLVDPERYHSVVSEFLRDHGVL</sequence>
<dbReference type="PANTHER" id="PTHR12277">
    <property type="entry name" value="ALPHA/BETA HYDROLASE DOMAIN-CONTAINING PROTEIN"/>
    <property type="match status" value="1"/>
</dbReference>
<dbReference type="Proteomes" id="UP001321249">
    <property type="component" value="Unassembled WGS sequence"/>
</dbReference>
<dbReference type="Gene3D" id="3.40.50.1820">
    <property type="entry name" value="alpha/beta hydrolase"/>
    <property type="match status" value="1"/>
</dbReference>